<reference evidence="1" key="1">
    <citation type="submission" date="2014-11" db="EMBL/GenBank/DDBJ databases">
        <authorList>
            <person name="Amaro Gonzalez C."/>
        </authorList>
    </citation>
    <scope>NUCLEOTIDE SEQUENCE</scope>
</reference>
<dbReference type="EMBL" id="GBXM01105085">
    <property type="protein sequence ID" value="JAH03492.1"/>
    <property type="molecule type" value="Transcribed_RNA"/>
</dbReference>
<proteinExistence type="predicted"/>
<sequence length="26" mass="3098">MHLNKSSLRFGVHSWHFSRSTKIILD</sequence>
<organism evidence="1">
    <name type="scientific">Anguilla anguilla</name>
    <name type="common">European freshwater eel</name>
    <name type="synonym">Muraena anguilla</name>
    <dbReference type="NCBI Taxonomy" id="7936"/>
    <lineage>
        <taxon>Eukaryota</taxon>
        <taxon>Metazoa</taxon>
        <taxon>Chordata</taxon>
        <taxon>Craniata</taxon>
        <taxon>Vertebrata</taxon>
        <taxon>Euteleostomi</taxon>
        <taxon>Actinopterygii</taxon>
        <taxon>Neopterygii</taxon>
        <taxon>Teleostei</taxon>
        <taxon>Anguilliformes</taxon>
        <taxon>Anguillidae</taxon>
        <taxon>Anguilla</taxon>
    </lineage>
</organism>
<reference evidence="1" key="2">
    <citation type="journal article" date="2015" name="Fish Shellfish Immunol.">
        <title>Early steps in the European eel (Anguilla anguilla)-Vibrio vulnificus interaction in the gills: Role of the RtxA13 toxin.</title>
        <authorList>
            <person name="Callol A."/>
            <person name="Pajuelo D."/>
            <person name="Ebbesson L."/>
            <person name="Teles M."/>
            <person name="MacKenzie S."/>
            <person name="Amaro C."/>
        </authorList>
    </citation>
    <scope>NUCLEOTIDE SEQUENCE</scope>
</reference>
<name>A0A0E9PGT4_ANGAN</name>
<accession>A0A0E9PGT4</accession>
<protein>
    <submittedName>
        <fullName evidence="1">Uncharacterized protein</fullName>
    </submittedName>
</protein>
<evidence type="ECO:0000313" key="1">
    <source>
        <dbReference type="EMBL" id="JAH03492.1"/>
    </source>
</evidence>
<dbReference type="AlphaFoldDB" id="A0A0E9PGT4"/>